<evidence type="ECO:0000313" key="3">
    <source>
        <dbReference type="EMBL" id="UZJ24285.1"/>
    </source>
</evidence>
<accession>A0ABY6NY10</accession>
<feature type="region of interest" description="Disordered" evidence="1">
    <location>
        <begin position="213"/>
        <end position="232"/>
    </location>
</feature>
<dbReference type="Pfam" id="PF00563">
    <property type="entry name" value="EAL"/>
    <property type="match status" value="1"/>
</dbReference>
<evidence type="ECO:0000256" key="1">
    <source>
        <dbReference type="SAM" id="MobiDB-lite"/>
    </source>
</evidence>
<sequence>MGGGGPCACPGARDIGERKRDVAGPAAPGALLGFEALVRWQHPERGLLGPGEFIPDAEETGLIVALGEHVLRTALQEAAGWVTAAGPRTPPGLSVNVSARQLDEQDLPQVVAAALHTSGSPAASLALEINQTVVMHDVQRSVAGMRALRATGVQISIDDFGTGYSSLNYLKRLPVTTLEIDRELVSGLGHDPHDSAIVTAVIALARQGSAEPVRAPAGRCPPREGTGSRIAPVAGRAPGAVAVTDLPGPSSVTSVGAEGRWSSARCARVRHRVAVCRGCAHGSAG</sequence>
<dbReference type="RefSeq" id="WP_265382392.1">
    <property type="nucleotide sequence ID" value="NZ_CP110615.1"/>
</dbReference>
<name>A0ABY6NY10_9NOCA</name>
<dbReference type="InterPro" id="IPR050706">
    <property type="entry name" value="Cyclic-di-GMP_PDE-like"/>
</dbReference>
<dbReference type="EMBL" id="CP110615">
    <property type="protein sequence ID" value="UZJ24285.1"/>
    <property type="molecule type" value="Genomic_DNA"/>
</dbReference>
<evidence type="ECO:0000259" key="2">
    <source>
        <dbReference type="PROSITE" id="PS50883"/>
    </source>
</evidence>
<dbReference type="Proteomes" id="UP001164965">
    <property type="component" value="Chromosome"/>
</dbReference>
<gene>
    <name evidence="3" type="ORF">RHODO2019_14150</name>
</gene>
<dbReference type="PANTHER" id="PTHR33121">
    <property type="entry name" value="CYCLIC DI-GMP PHOSPHODIESTERASE PDEF"/>
    <property type="match status" value="1"/>
</dbReference>
<dbReference type="InterPro" id="IPR001633">
    <property type="entry name" value="EAL_dom"/>
</dbReference>
<dbReference type="SMART" id="SM00052">
    <property type="entry name" value="EAL"/>
    <property type="match status" value="1"/>
</dbReference>
<dbReference type="Gene3D" id="3.20.20.450">
    <property type="entry name" value="EAL domain"/>
    <property type="match status" value="1"/>
</dbReference>
<dbReference type="SUPFAM" id="SSF141868">
    <property type="entry name" value="EAL domain-like"/>
    <property type="match status" value="1"/>
</dbReference>
<dbReference type="CDD" id="cd01948">
    <property type="entry name" value="EAL"/>
    <property type="match status" value="1"/>
</dbReference>
<dbReference type="PROSITE" id="PS50883">
    <property type="entry name" value="EAL"/>
    <property type="match status" value="1"/>
</dbReference>
<organism evidence="3 4">
    <name type="scientific">Rhodococcus antarcticus</name>
    <dbReference type="NCBI Taxonomy" id="2987751"/>
    <lineage>
        <taxon>Bacteria</taxon>
        <taxon>Bacillati</taxon>
        <taxon>Actinomycetota</taxon>
        <taxon>Actinomycetes</taxon>
        <taxon>Mycobacteriales</taxon>
        <taxon>Nocardiaceae</taxon>
        <taxon>Rhodococcus</taxon>
    </lineage>
</organism>
<dbReference type="InterPro" id="IPR035919">
    <property type="entry name" value="EAL_sf"/>
</dbReference>
<keyword evidence="4" id="KW-1185">Reference proteome</keyword>
<dbReference type="PANTHER" id="PTHR33121:SF70">
    <property type="entry name" value="SIGNALING PROTEIN YKOW"/>
    <property type="match status" value="1"/>
</dbReference>
<protein>
    <submittedName>
        <fullName evidence="3">EAL domain-containing protein</fullName>
    </submittedName>
</protein>
<evidence type="ECO:0000313" key="4">
    <source>
        <dbReference type="Proteomes" id="UP001164965"/>
    </source>
</evidence>
<feature type="domain" description="EAL" evidence="2">
    <location>
        <begin position="1"/>
        <end position="259"/>
    </location>
</feature>
<proteinExistence type="predicted"/>
<reference evidence="3" key="1">
    <citation type="submission" date="2022-10" db="EMBL/GenBank/DDBJ databases">
        <title>Rhodococcus sp.75.</title>
        <authorList>
            <person name="Sun M."/>
        </authorList>
    </citation>
    <scope>NUCLEOTIDE SEQUENCE</scope>
    <source>
        <strain evidence="3">75</strain>
    </source>
</reference>